<dbReference type="GeneID" id="115626934"/>
<proteinExistence type="predicted"/>
<dbReference type="Gene3D" id="1.20.1270.220">
    <property type="match status" value="1"/>
</dbReference>
<feature type="domain" description="NET" evidence="6">
    <location>
        <begin position="877"/>
        <end position="959"/>
    </location>
</feature>
<feature type="compositionally biased region" description="Gly residues" evidence="4">
    <location>
        <begin position="1800"/>
        <end position="1814"/>
    </location>
</feature>
<dbReference type="GO" id="GO:0005634">
    <property type="term" value="C:nucleus"/>
    <property type="evidence" value="ECO:0007669"/>
    <property type="project" value="TreeGrafter"/>
</dbReference>
<dbReference type="CTD" id="31722"/>
<dbReference type="Pfam" id="PF17035">
    <property type="entry name" value="BET"/>
    <property type="match status" value="1"/>
</dbReference>
<feature type="region of interest" description="Disordered" evidence="4">
    <location>
        <begin position="1437"/>
        <end position="1461"/>
    </location>
</feature>
<feature type="compositionally biased region" description="Basic residues" evidence="4">
    <location>
        <begin position="1493"/>
        <end position="1504"/>
    </location>
</feature>
<feature type="compositionally biased region" description="Low complexity" evidence="4">
    <location>
        <begin position="1385"/>
        <end position="1398"/>
    </location>
</feature>
<evidence type="ECO:0000256" key="3">
    <source>
        <dbReference type="PROSITE-ProRule" id="PRU00035"/>
    </source>
</evidence>
<keyword evidence="2 3" id="KW-0103">Bromodomain</keyword>
<evidence type="ECO:0000259" key="6">
    <source>
        <dbReference type="PROSITE" id="PS51525"/>
    </source>
</evidence>
<feature type="region of interest" description="Disordered" evidence="4">
    <location>
        <begin position="1585"/>
        <end position="1617"/>
    </location>
</feature>
<feature type="compositionally biased region" description="Low complexity" evidence="4">
    <location>
        <begin position="1774"/>
        <end position="1786"/>
    </location>
</feature>
<feature type="compositionally biased region" description="Acidic residues" evidence="4">
    <location>
        <begin position="601"/>
        <end position="614"/>
    </location>
</feature>
<dbReference type="CDD" id="cd05497">
    <property type="entry name" value="Bromo_Brdt_I_like"/>
    <property type="match status" value="1"/>
</dbReference>
<feature type="compositionally biased region" description="Basic and acidic residues" evidence="4">
    <location>
        <begin position="963"/>
        <end position="981"/>
    </location>
</feature>
<feature type="compositionally biased region" description="Low complexity" evidence="4">
    <location>
        <begin position="1014"/>
        <end position="1035"/>
    </location>
</feature>
<accession>A0A6J2TTT2</accession>
<feature type="compositionally biased region" description="Basic residues" evidence="4">
    <location>
        <begin position="952"/>
        <end position="962"/>
    </location>
</feature>
<feature type="region of interest" description="Disordered" evidence="4">
    <location>
        <begin position="1"/>
        <end position="33"/>
    </location>
</feature>
<dbReference type="InterPro" id="IPR031354">
    <property type="entry name" value="BRD4_CDT"/>
</dbReference>
<feature type="compositionally biased region" description="Polar residues" evidence="4">
    <location>
        <begin position="1676"/>
        <end position="1685"/>
    </location>
</feature>
<dbReference type="PROSITE" id="PS51525">
    <property type="entry name" value="NET"/>
    <property type="match status" value="1"/>
</dbReference>
<dbReference type="PRINTS" id="PR00503">
    <property type="entry name" value="BROMODOMAIN"/>
</dbReference>
<feature type="compositionally biased region" description="Polar residues" evidence="4">
    <location>
        <begin position="1594"/>
        <end position="1603"/>
    </location>
</feature>
<feature type="region of interest" description="Disordered" evidence="4">
    <location>
        <begin position="1486"/>
        <end position="1559"/>
    </location>
</feature>
<dbReference type="Gene3D" id="1.20.920.10">
    <property type="entry name" value="Bromodomain-like"/>
    <property type="match status" value="2"/>
</dbReference>
<dbReference type="Proteomes" id="UP000504634">
    <property type="component" value="Unplaced"/>
</dbReference>
<evidence type="ECO:0000256" key="1">
    <source>
        <dbReference type="ARBA" id="ARBA00022737"/>
    </source>
</evidence>
<feature type="region of interest" description="Disordered" evidence="4">
    <location>
        <begin position="826"/>
        <end position="891"/>
    </location>
</feature>
<feature type="compositionally biased region" description="Gly residues" evidence="4">
    <location>
        <begin position="1731"/>
        <end position="1752"/>
    </location>
</feature>
<feature type="region of interest" description="Disordered" evidence="4">
    <location>
        <begin position="1638"/>
        <end position="1824"/>
    </location>
</feature>
<feature type="compositionally biased region" description="Gly residues" evidence="4">
    <location>
        <begin position="1762"/>
        <end position="1773"/>
    </location>
</feature>
<feature type="region of interest" description="Disordered" evidence="4">
    <location>
        <begin position="1383"/>
        <end position="1406"/>
    </location>
</feature>
<dbReference type="PANTHER" id="PTHR22880:SF225">
    <property type="entry name" value="BROMODOMAIN-CONTAINING PROTEIN BET-1-RELATED"/>
    <property type="match status" value="1"/>
</dbReference>
<dbReference type="Pfam" id="PF00439">
    <property type="entry name" value="Bromodomain"/>
    <property type="match status" value="2"/>
</dbReference>
<feature type="compositionally biased region" description="Polar residues" evidence="4">
    <location>
        <begin position="1054"/>
        <end position="1064"/>
    </location>
</feature>
<feature type="region of interest" description="Disordered" evidence="4">
    <location>
        <begin position="1319"/>
        <end position="1346"/>
    </location>
</feature>
<feature type="compositionally biased region" description="Gly residues" evidence="4">
    <location>
        <begin position="1697"/>
        <end position="1719"/>
    </location>
</feature>
<dbReference type="FunFam" id="1.20.1270.220:FF:000001">
    <property type="entry name" value="bromodomain-containing protein 2 isoform X1"/>
    <property type="match status" value="1"/>
</dbReference>
<dbReference type="InterPro" id="IPR001487">
    <property type="entry name" value="Bromodomain"/>
</dbReference>
<feature type="compositionally biased region" description="Low complexity" evidence="4">
    <location>
        <begin position="222"/>
        <end position="233"/>
    </location>
</feature>
<dbReference type="SMART" id="SM00297">
    <property type="entry name" value="BROMO"/>
    <property type="match status" value="2"/>
</dbReference>
<dbReference type="InterPro" id="IPR036427">
    <property type="entry name" value="Bromodomain-like_sf"/>
</dbReference>
<dbReference type="Pfam" id="PF17105">
    <property type="entry name" value="BRD4_CDT"/>
    <property type="match status" value="1"/>
</dbReference>
<evidence type="ECO:0000313" key="8">
    <source>
        <dbReference type="RefSeq" id="XP_030378307.1"/>
    </source>
</evidence>
<feature type="region of interest" description="Disordered" evidence="4">
    <location>
        <begin position="147"/>
        <end position="175"/>
    </location>
</feature>
<feature type="region of interest" description="Disordered" evidence="4">
    <location>
        <begin position="1847"/>
        <end position="1918"/>
    </location>
</feature>
<dbReference type="RefSeq" id="XP_030378307.1">
    <property type="nucleotide sequence ID" value="XM_030522447.1"/>
</dbReference>
<keyword evidence="7" id="KW-1185">Reference proteome</keyword>
<feature type="region of interest" description="Disordered" evidence="4">
    <location>
        <begin position="578"/>
        <end position="619"/>
    </location>
</feature>
<feature type="compositionally biased region" description="Low complexity" evidence="4">
    <location>
        <begin position="1720"/>
        <end position="1730"/>
    </location>
</feature>
<feature type="region of interest" description="Disordered" evidence="4">
    <location>
        <begin position="952"/>
        <end position="1080"/>
    </location>
</feature>
<feature type="region of interest" description="Disordered" evidence="4">
    <location>
        <begin position="385"/>
        <end position="435"/>
    </location>
</feature>
<feature type="compositionally biased region" description="Gly residues" evidence="4">
    <location>
        <begin position="234"/>
        <end position="243"/>
    </location>
</feature>
<feature type="compositionally biased region" description="Low complexity" evidence="4">
    <location>
        <begin position="1653"/>
        <end position="1668"/>
    </location>
</feature>
<feature type="compositionally biased region" description="Low complexity" evidence="4">
    <location>
        <begin position="1875"/>
        <end position="1892"/>
    </location>
</feature>
<gene>
    <name evidence="8" type="primary">LOC115626934</name>
</gene>
<dbReference type="InterPro" id="IPR043508">
    <property type="entry name" value="Bromo_Brdt_I"/>
</dbReference>
<sequence>MSSNDPPPRHEPIVEPINGIVQPPVVPPPERPGRNTNQLQYLIKTVMKVIWKHNFSWPFQQPVDAKKLNLPDYHKIIKHPMDMGTIKKRLENNYYWSAKEAIHDFNTMFSNCYVYNKPGEDVVVMAQTLEKVFLQKIESMPKEELELEPVTAKGGRKKQRAPATPKAQSATSLGVASAGAAGGSAVASSTPGSATTKAAQSSQLPVMNAAHLAASAAAGSRPLSAMGGTVSSTAGGGGTGGGAPSIPPISTMPPHTVPGSTNTTTTAIGAGAAGGAGGGTAETNVNAVAAALKAAAGVGSVTATAAAAAAAFAATLTQAGYGAGAQTASLLDGNASAAAAAAGATGAGTGVTIPSAAVNSANAVQAYVNSTAGVGVDAVIPPQQPAKMKKGVKRKADTTTPTANAFESPYAQMDSKSAKIATRRESNRQVIGKKGSGYPMSPLGAAGVAGLVAGGAVGVAGAKSKEKLSDALKSCNEILKELFSKKHSGYAWPFYKPVDAELLGLHDYHDIIKKPMDLGTVKRKMDNREYKSAPEFAADVRLIFTNCYKYNPPDHDVVAMGRKLQDVFEMRYANIPDEPATNAAHHHGYTSTSKHDASDSSTEDSSDTENESNSDEERSAKLKMLESKLLGLQEEIRKLVEEASAKKKAKKKLKEKKKSIGGSGGGHHAHATGAGGAGGGHGNVSVTGGVAALAGSGPAGANLSALLNNSLVGPGGAGGGTGVPAAAALHAHDMAMVMSQLTGGAAAAGAGVTAGGKAGALAGALAAGAAAGAGGTGGGGGSSKGAKVKGQRGTKGATGVGAGGAAAGVGAGSGAGATGVGASAGGAGGAGGGAAGGASKRAKSGSGAGGGGAGAGAGGAGARGSSKKKPSQVMNFDSEEEDTAKPMSYDEKRQLSLDINKLPGDKLGRVVHIIQNREPSLRDSNPDEIEIDFETLKPSTLRELESYVASCLRKKTHKKPSGKSKDEQMAEKKQELEKRLLDVTGQLGASKKTAKKDESTSNKVEAVQPANRLSSSSSSSDSSSSSSSDSSSSDSSDSEAGDERPPRKKKSRDSNGSNVNNPSLSGALAGNLPAGAIPPTLPHTTLPNVLTTGAPATTPTSQMMSIAAAAHAANLLGSGNPLAAILNNNNKSGPGNFGAPATGMMHGHKNGPNDQVAGGKAPGTTPLPSHGFSGGAATQTTSSVGGIRIASNLHKQPPSMAAGAGAGDLSEHHAALTAALSSSVNSGSGNTSGGSGVCVGGSVAGLNNTHNTSPLDGVGVGGGAGSDPTVSLAAGLKQIPQFDDPVEQSLASLEYNANTSKSSALADNFLMTHQAHLMQQPGGNMQQQQQSQQFGHQQQQQQQQQQMDLVSELLAKENVSGMNGNLSLHSLPSSMFSLDMVTAYQKQQQQQQHGQHQQTNAHNNGYNVSDFGFDNLNLAAATSFLDQLTPAMGVMMGGNNGGKLKDNTNLSANDQQQQMQQQQQQIQQQQQQIQSHLAQQQQLQQQQQQQQQQHHHQQQQHHGHQQQQQQQQQQSGQPSNKMLIIPKPIESMMPSPPDKQKVLPPQQSPSDLKMYSCGGGSAPNAQGNFAHAFKSAEQNLKNASSWSSLASNSPQNTAATSSKAKPAMDSFQQFRNKAKERDRLKLLEAAEKEKKYLKEVAEKEQQRKHHKSSSSVAAAAATAAAAASSGGGTGSNISSQAATQSGERERERSSSGADGGGRSSGSGGGSGGGAVGGNGNSNNSINSNGPGSVGSGNGANSGGSASGGGGGSLVNVSSNSNSGGGAVSGGGIGSAASSNSNSSAGATVGGAGSNSQASSSGGGGSNASGNGHQGGHAHAKTHHAAAAVVAATAQAAATALTAVSMGASPLGSMESGRKSVHDAQPQISRVDDIKASPGQGQSSPAQQSPQDRAAAKRAEQRRAEQERRRREALAGQIDMNMQSDLMAAFEETL</sequence>
<feature type="region of interest" description="Disordered" evidence="4">
    <location>
        <begin position="222"/>
        <end position="268"/>
    </location>
</feature>
<organism evidence="7 8">
    <name type="scientific">Drosophila lebanonensis</name>
    <name type="common">Fruit fly</name>
    <name type="synonym">Scaptodrosophila lebanonensis</name>
    <dbReference type="NCBI Taxonomy" id="7225"/>
    <lineage>
        <taxon>Eukaryota</taxon>
        <taxon>Metazoa</taxon>
        <taxon>Ecdysozoa</taxon>
        <taxon>Arthropoda</taxon>
        <taxon>Hexapoda</taxon>
        <taxon>Insecta</taxon>
        <taxon>Pterygota</taxon>
        <taxon>Neoptera</taxon>
        <taxon>Endopterygota</taxon>
        <taxon>Diptera</taxon>
        <taxon>Brachycera</taxon>
        <taxon>Muscomorpha</taxon>
        <taxon>Ephydroidea</taxon>
        <taxon>Drosophilidae</taxon>
        <taxon>Scaptodrosophila</taxon>
    </lineage>
</organism>
<dbReference type="GO" id="GO:0006355">
    <property type="term" value="P:regulation of DNA-templated transcription"/>
    <property type="evidence" value="ECO:0007669"/>
    <property type="project" value="TreeGrafter"/>
</dbReference>
<dbReference type="PROSITE" id="PS00633">
    <property type="entry name" value="BROMODOMAIN_1"/>
    <property type="match status" value="2"/>
</dbReference>
<evidence type="ECO:0000259" key="5">
    <source>
        <dbReference type="PROSITE" id="PS50014"/>
    </source>
</evidence>
<feature type="compositionally biased region" description="Basic residues" evidence="4">
    <location>
        <begin position="646"/>
        <end position="659"/>
    </location>
</feature>
<protein>
    <submittedName>
        <fullName evidence="8">Homeotic protein female sterile isoform X2</fullName>
    </submittedName>
</protein>
<name>A0A6J2TTT2_DROLE</name>
<evidence type="ECO:0000256" key="2">
    <source>
        <dbReference type="ARBA" id="ARBA00023117"/>
    </source>
</evidence>
<dbReference type="SUPFAM" id="SSF47370">
    <property type="entry name" value="Bromodomain"/>
    <property type="match status" value="2"/>
</dbReference>
<evidence type="ECO:0000256" key="4">
    <source>
        <dbReference type="SAM" id="MobiDB-lite"/>
    </source>
</evidence>
<feature type="domain" description="Bromo" evidence="5">
    <location>
        <begin position="486"/>
        <end position="558"/>
    </location>
</feature>
<dbReference type="InterPro" id="IPR018359">
    <property type="entry name" value="Bromodomain_CS"/>
</dbReference>
<reference evidence="8" key="1">
    <citation type="submission" date="2025-08" db="UniProtKB">
        <authorList>
            <consortium name="RefSeq"/>
        </authorList>
    </citation>
    <scope>IDENTIFICATION</scope>
    <source>
        <strain evidence="8">11010-0011.00</strain>
        <tissue evidence="8">Whole body</tissue>
    </source>
</reference>
<dbReference type="GO" id="GO:0000785">
    <property type="term" value="C:chromatin"/>
    <property type="evidence" value="ECO:0007669"/>
    <property type="project" value="TreeGrafter"/>
</dbReference>
<feature type="compositionally biased region" description="Gly residues" evidence="4">
    <location>
        <begin position="826"/>
        <end position="836"/>
    </location>
</feature>
<dbReference type="InterPro" id="IPR050935">
    <property type="entry name" value="Bromo_chromatin_reader"/>
</dbReference>
<feature type="region of interest" description="Disordered" evidence="4">
    <location>
        <begin position="775"/>
        <end position="802"/>
    </location>
</feature>
<dbReference type="GO" id="GO:0006338">
    <property type="term" value="P:chromatin remodeling"/>
    <property type="evidence" value="ECO:0007669"/>
    <property type="project" value="TreeGrafter"/>
</dbReference>
<dbReference type="FunFam" id="1.20.920.10:FF:000002">
    <property type="entry name" value="Bromodomain-containing protein 4"/>
    <property type="match status" value="1"/>
</dbReference>
<dbReference type="PANTHER" id="PTHR22880">
    <property type="entry name" value="FALZ-RELATED BROMODOMAIN-CONTAINING PROTEINS"/>
    <property type="match status" value="1"/>
</dbReference>
<feature type="domain" description="Bromo" evidence="5">
    <location>
        <begin position="51"/>
        <end position="123"/>
    </location>
</feature>
<dbReference type="FunFam" id="1.20.920.10:FF:000003">
    <property type="entry name" value="Bromodomain-containing protein 2"/>
    <property type="match status" value="1"/>
</dbReference>
<feature type="region of interest" description="Disordered" evidence="4">
    <location>
        <begin position="1150"/>
        <end position="1180"/>
    </location>
</feature>
<dbReference type="InterPro" id="IPR038336">
    <property type="entry name" value="NET_sf"/>
</dbReference>
<dbReference type="InterPro" id="IPR027353">
    <property type="entry name" value="NET_dom"/>
</dbReference>
<feature type="region of interest" description="Disordered" evidence="4">
    <location>
        <begin position="644"/>
        <end position="680"/>
    </location>
</feature>
<dbReference type="CDD" id="cd05498">
    <property type="entry name" value="Bromo_Brdt_II_like"/>
    <property type="match status" value="1"/>
</dbReference>
<feature type="compositionally biased region" description="Basic and acidic residues" evidence="4">
    <location>
        <begin position="1893"/>
        <end position="1912"/>
    </location>
</feature>
<dbReference type="InterPro" id="IPR043509">
    <property type="entry name" value="Bromo_Brdt_II"/>
</dbReference>
<feature type="compositionally biased region" description="Gly residues" evidence="4">
    <location>
        <begin position="846"/>
        <end position="862"/>
    </location>
</feature>
<evidence type="ECO:0000313" key="7">
    <source>
        <dbReference type="Proteomes" id="UP000504634"/>
    </source>
</evidence>
<feature type="compositionally biased region" description="Low complexity" evidence="4">
    <location>
        <begin position="1505"/>
        <end position="1517"/>
    </location>
</feature>
<dbReference type="PROSITE" id="PS50014">
    <property type="entry name" value="BROMODOMAIN_2"/>
    <property type="match status" value="2"/>
</dbReference>
<keyword evidence="1" id="KW-0677">Repeat</keyword>